<keyword evidence="2" id="KW-0732">Signal</keyword>
<evidence type="ECO:0000256" key="1">
    <source>
        <dbReference type="ARBA" id="ARBA00009431"/>
    </source>
</evidence>
<evidence type="ECO:0000313" key="4">
    <source>
        <dbReference type="Proteomes" id="UP000237347"/>
    </source>
</evidence>
<evidence type="ECO:0000313" key="3">
    <source>
        <dbReference type="EMBL" id="KAK7839182.1"/>
    </source>
</evidence>
<organism evidence="3 4">
    <name type="scientific">Quercus suber</name>
    <name type="common">Cork oak</name>
    <dbReference type="NCBI Taxonomy" id="58331"/>
    <lineage>
        <taxon>Eukaryota</taxon>
        <taxon>Viridiplantae</taxon>
        <taxon>Streptophyta</taxon>
        <taxon>Embryophyta</taxon>
        <taxon>Tracheophyta</taxon>
        <taxon>Spermatophyta</taxon>
        <taxon>Magnoliopsida</taxon>
        <taxon>eudicotyledons</taxon>
        <taxon>Gunneridae</taxon>
        <taxon>Pentapetalae</taxon>
        <taxon>rosids</taxon>
        <taxon>fabids</taxon>
        <taxon>Fagales</taxon>
        <taxon>Fagaceae</taxon>
        <taxon>Quercus</taxon>
    </lineage>
</organism>
<dbReference type="Proteomes" id="UP000237347">
    <property type="component" value="Unassembled WGS sequence"/>
</dbReference>
<sequence length="112" mass="12473">MKVLHAVALVLLLSTEPVVCFGRWKWSSGTSAKKITSEGNGDLVTGGLPGQTDVNFKHYAGYVTVNETKGRALFYWFYEATTQADVKPLVLWLNGGRMPWLPIDLTGRFLRL</sequence>
<dbReference type="AlphaFoldDB" id="A0AAW0KJ96"/>
<dbReference type="Gene3D" id="3.40.50.1820">
    <property type="entry name" value="alpha/beta hydrolase"/>
    <property type="match status" value="1"/>
</dbReference>
<dbReference type="SUPFAM" id="SSF53474">
    <property type="entry name" value="alpha/beta-Hydrolases"/>
    <property type="match status" value="1"/>
</dbReference>
<feature type="signal peptide" evidence="2">
    <location>
        <begin position="1"/>
        <end position="20"/>
    </location>
</feature>
<gene>
    <name evidence="3" type="primary">SCPL31_1</name>
    <name evidence="3" type="ORF">CFP56_018680</name>
</gene>
<proteinExistence type="inferred from homology"/>
<reference evidence="3 4" key="1">
    <citation type="journal article" date="2018" name="Sci. Data">
        <title>The draft genome sequence of cork oak.</title>
        <authorList>
            <person name="Ramos A.M."/>
            <person name="Usie A."/>
            <person name="Barbosa P."/>
            <person name="Barros P.M."/>
            <person name="Capote T."/>
            <person name="Chaves I."/>
            <person name="Simoes F."/>
            <person name="Abreu I."/>
            <person name="Carrasquinho I."/>
            <person name="Faro C."/>
            <person name="Guimaraes J.B."/>
            <person name="Mendonca D."/>
            <person name="Nobrega F."/>
            <person name="Rodrigues L."/>
            <person name="Saibo N.J.M."/>
            <person name="Varela M.C."/>
            <person name="Egas C."/>
            <person name="Matos J."/>
            <person name="Miguel C.M."/>
            <person name="Oliveira M.M."/>
            <person name="Ricardo C.P."/>
            <person name="Goncalves S."/>
        </authorList>
    </citation>
    <scope>NUCLEOTIDE SEQUENCE [LARGE SCALE GENOMIC DNA]</scope>
    <source>
        <strain evidence="4">cv. HL8</strain>
    </source>
</reference>
<accession>A0AAW0KJ96</accession>
<dbReference type="EMBL" id="PKMF04000289">
    <property type="protein sequence ID" value="KAK7839182.1"/>
    <property type="molecule type" value="Genomic_DNA"/>
</dbReference>
<dbReference type="Pfam" id="PF00450">
    <property type="entry name" value="Peptidase_S10"/>
    <property type="match status" value="1"/>
</dbReference>
<comment type="caution">
    <text evidence="3">The sequence shown here is derived from an EMBL/GenBank/DDBJ whole genome shotgun (WGS) entry which is preliminary data.</text>
</comment>
<name>A0AAW0KJ96_QUESU</name>
<dbReference type="GO" id="GO:0006508">
    <property type="term" value="P:proteolysis"/>
    <property type="evidence" value="ECO:0007669"/>
    <property type="project" value="InterPro"/>
</dbReference>
<dbReference type="InterPro" id="IPR029058">
    <property type="entry name" value="AB_hydrolase_fold"/>
</dbReference>
<feature type="chain" id="PRO_5043564474" evidence="2">
    <location>
        <begin position="21"/>
        <end position="112"/>
    </location>
</feature>
<dbReference type="GO" id="GO:0004185">
    <property type="term" value="F:serine-type carboxypeptidase activity"/>
    <property type="evidence" value="ECO:0007669"/>
    <property type="project" value="InterPro"/>
</dbReference>
<keyword evidence="4" id="KW-1185">Reference proteome</keyword>
<evidence type="ECO:0000256" key="2">
    <source>
        <dbReference type="SAM" id="SignalP"/>
    </source>
</evidence>
<comment type="similarity">
    <text evidence="1">Belongs to the peptidase S10 family.</text>
</comment>
<dbReference type="InterPro" id="IPR001563">
    <property type="entry name" value="Peptidase_S10"/>
</dbReference>
<protein>
    <submittedName>
        <fullName evidence="3">Serine carboxypeptidase-like 31</fullName>
    </submittedName>
</protein>